<comment type="caution">
    <text evidence="1">The sequence shown here is derived from an EMBL/GenBank/DDBJ whole genome shotgun (WGS) entry which is preliminary data.</text>
</comment>
<gene>
    <name evidence="1" type="ORF">GALL_443590</name>
</gene>
<dbReference type="EMBL" id="MLJW01002661">
    <property type="protein sequence ID" value="OIQ74000.1"/>
    <property type="molecule type" value="Genomic_DNA"/>
</dbReference>
<name>A0A1J5PT51_9ZZZZ</name>
<accession>A0A1J5PT51</accession>
<evidence type="ECO:0000313" key="1">
    <source>
        <dbReference type="EMBL" id="OIQ74000.1"/>
    </source>
</evidence>
<protein>
    <submittedName>
        <fullName evidence="1">Uncharacterized protein</fullName>
    </submittedName>
</protein>
<organism evidence="1">
    <name type="scientific">mine drainage metagenome</name>
    <dbReference type="NCBI Taxonomy" id="410659"/>
    <lineage>
        <taxon>unclassified sequences</taxon>
        <taxon>metagenomes</taxon>
        <taxon>ecological metagenomes</taxon>
    </lineage>
</organism>
<proteinExistence type="predicted"/>
<reference evidence="1" key="1">
    <citation type="submission" date="2016-10" db="EMBL/GenBank/DDBJ databases">
        <title>Sequence of Gallionella enrichment culture.</title>
        <authorList>
            <person name="Poehlein A."/>
            <person name="Muehling M."/>
            <person name="Daniel R."/>
        </authorList>
    </citation>
    <scope>NUCLEOTIDE SEQUENCE</scope>
</reference>
<dbReference type="AlphaFoldDB" id="A0A1J5PT51"/>
<sequence>MLQTPLGLLALQGGPDLPSGSTVLLRLATAPMPPPAPAPATAPDLPFAALSRALVTLPPALAAELGAVLPAIGDEAHPLALRLKALAEAAAGEEDPALADAGAAALLRHALDSQKSLVTLPGSGPDPWQCYLLPLMLDGTLRPLRLVMRERPRDARAKARRREEGTRFLMDLEMTRLGPMQFDGLVKAQAKRFDLIIRSHAALTRDLKDGITAVFTATLDGFGMSGLASFVHTPHFILPRPLGPENAPGAETFMA</sequence>